<sequence length="132" mass="14169">MRPPWTRCLPGLPASVTEARRFVTAYLRDLQPELVMRAELVVSELATNAIKHTHSGLPGGMLWVTVTVFDTAVRISVTDQGSVTAPTAVVAGDCSEGGRGLALMGMVVKDWGHHYQGSHCTVWAVVDGVDRA</sequence>
<accession>A0ABP3H1U3</accession>
<keyword evidence="4" id="KW-1185">Reference proteome</keyword>
<dbReference type="CDD" id="cd16936">
    <property type="entry name" value="HATPase_RsbW-like"/>
    <property type="match status" value="1"/>
</dbReference>
<dbReference type="EMBL" id="BAAABM010000053">
    <property type="protein sequence ID" value="GAA0358876.1"/>
    <property type="molecule type" value="Genomic_DNA"/>
</dbReference>
<reference evidence="4" key="1">
    <citation type="journal article" date="2019" name="Int. J. Syst. Evol. Microbiol.">
        <title>The Global Catalogue of Microorganisms (GCM) 10K type strain sequencing project: providing services to taxonomists for standard genome sequencing and annotation.</title>
        <authorList>
            <consortium name="The Broad Institute Genomics Platform"/>
            <consortium name="The Broad Institute Genome Sequencing Center for Infectious Disease"/>
            <person name="Wu L."/>
            <person name="Ma J."/>
        </authorList>
    </citation>
    <scope>NUCLEOTIDE SEQUENCE [LARGE SCALE GENOMIC DNA]</scope>
    <source>
        <strain evidence="4">JCM 3146</strain>
    </source>
</reference>
<keyword evidence="1" id="KW-0808">Transferase</keyword>
<dbReference type="SUPFAM" id="SSF55874">
    <property type="entry name" value="ATPase domain of HSP90 chaperone/DNA topoisomerase II/histidine kinase"/>
    <property type="match status" value="1"/>
</dbReference>
<feature type="domain" description="Histidine kinase/HSP90-like ATPase" evidence="2">
    <location>
        <begin position="10"/>
        <end position="115"/>
    </location>
</feature>
<keyword evidence="1" id="KW-0723">Serine/threonine-protein kinase</keyword>
<proteinExistence type="predicted"/>
<evidence type="ECO:0000259" key="2">
    <source>
        <dbReference type="Pfam" id="PF13581"/>
    </source>
</evidence>
<dbReference type="InterPro" id="IPR036890">
    <property type="entry name" value="HATPase_C_sf"/>
</dbReference>
<dbReference type="PANTHER" id="PTHR35526">
    <property type="entry name" value="ANTI-SIGMA-F FACTOR RSBW-RELATED"/>
    <property type="match status" value="1"/>
</dbReference>
<gene>
    <name evidence="3" type="ORF">GCM10010151_55720</name>
</gene>
<dbReference type="Pfam" id="PF13581">
    <property type="entry name" value="HATPase_c_2"/>
    <property type="match status" value="1"/>
</dbReference>
<dbReference type="PANTHER" id="PTHR35526:SF3">
    <property type="entry name" value="ANTI-SIGMA-F FACTOR RSBW"/>
    <property type="match status" value="1"/>
</dbReference>
<keyword evidence="1" id="KW-0418">Kinase</keyword>
<evidence type="ECO:0000313" key="4">
    <source>
        <dbReference type="Proteomes" id="UP001501822"/>
    </source>
</evidence>
<comment type="caution">
    <text evidence="3">The sequence shown here is derived from an EMBL/GenBank/DDBJ whole genome shotgun (WGS) entry which is preliminary data.</text>
</comment>
<dbReference type="Proteomes" id="UP001501822">
    <property type="component" value="Unassembled WGS sequence"/>
</dbReference>
<dbReference type="InterPro" id="IPR003594">
    <property type="entry name" value="HATPase_dom"/>
</dbReference>
<organism evidence="3 4">
    <name type="scientific">Actinoallomurus spadix</name>
    <dbReference type="NCBI Taxonomy" id="79912"/>
    <lineage>
        <taxon>Bacteria</taxon>
        <taxon>Bacillati</taxon>
        <taxon>Actinomycetota</taxon>
        <taxon>Actinomycetes</taxon>
        <taxon>Streptosporangiales</taxon>
        <taxon>Thermomonosporaceae</taxon>
        <taxon>Actinoallomurus</taxon>
    </lineage>
</organism>
<evidence type="ECO:0000313" key="3">
    <source>
        <dbReference type="EMBL" id="GAA0358876.1"/>
    </source>
</evidence>
<evidence type="ECO:0000256" key="1">
    <source>
        <dbReference type="ARBA" id="ARBA00022527"/>
    </source>
</evidence>
<protein>
    <recommendedName>
        <fullName evidence="2">Histidine kinase/HSP90-like ATPase domain-containing protein</fullName>
    </recommendedName>
</protein>
<name>A0ABP3H1U3_9ACTN</name>
<dbReference type="RefSeq" id="WP_252804121.1">
    <property type="nucleotide sequence ID" value="NZ_BAAABM010000053.1"/>
</dbReference>
<dbReference type="InterPro" id="IPR050267">
    <property type="entry name" value="Anti-sigma-factor_SerPK"/>
</dbReference>
<dbReference type="Gene3D" id="3.30.565.10">
    <property type="entry name" value="Histidine kinase-like ATPase, C-terminal domain"/>
    <property type="match status" value="1"/>
</dbReference>